<dbReference type="Gene3D" id="3.30.250.20">
    <property type="entry name" value="L1 transposable element, C-terminal domain"/>
    <property type="match status" value="1"/>
</dbReference>
<accession>A0ABV0RMZ5</accession>
<dbReference type="EMBL" id="JAHRIN010051526">
    <property type="protein sequence ID" value="MEQ2209584.1"/>
    <property type="molecule type" value="Genomic_DNA"/>
</dbReference>
<organism evidence="2 3">
    <name type="scientific">Xenoophorus captivus</name>
    <dbReference type="NCBI Taxonomy" id="1517983"/>
    <lineage>
        <taxon>Eukaryota</taxon>
        <taxon>Metazoa</taxon>
        <taxon>Chordata</taxon>
        <taxon>Craniata</taxon>
        <taxon>Vertebrata</taxon>
        <taxon>Euteleostomi</taxon>
        <taxon>Actinopterygii</taxon>
        <taxon>Neopterygii</taxon>
        <taxon>Teleostei</taxon>
        <taxon>Neoteleostei</taxon>
        <taxon>Acanthomorphata</taxon>
        <taxon>Ovalentaria</taxon>
        <taxon>Atherinomorphae</taxon>
        <taxon>Cyprinodontiformes</taxon>
        <taxon>Goodeidae</taxon>
        <taxon>Xenoophorus</taxon>
    </lineage>
</organism>
<evidence type="ECO:0000256" key="1">
    <source>
        <dbReference type="SAM" id="MobiDB-lite"/>
    </source>
</evidence>
<evidence type="ECO:0000313" key="3">
    <source>
        <dbReference type="Proteomes" id="UP001434883"/>
    </source>
</evidence>
<name>A0ABV0RMZ5_9TELE</name>
<gene>
    <name evidence="2" type="ORF">XENOCAPTIV_001208</name>
</gene>
<sequence length="145" mass="16493">MARIHHFQNKELILKLALEVVHLTYRRAEIHIFPDYSPDVSKKRAPFPEVKSQLKSAGFLYRKFFPARFQITDQAGQSSSFLTAEDAIKTLRSNNTPGPDGYSSEFYKKFAAELSPLLQRTYNESLSTGRPPPTLQPAVITTTKF</sequence>
<dbReference type="Proteomes" id="UP001434883">
    <property type="component" value="Unassembled WGS sequence"/>
</dbReference>
<dbReference type="InterPro" id="IPR042566">
    <property type="entry name" value="L1_C"/>
</dbReference>
<reference evidence="2 3" key="1">
    <citation type="submission" date="2021-06" db="EMBL/GenBank/DDBJ databases">
        <authorList>
            <person name="Palmer J.M."/>
        </authorList>
    </citation>
    <scope>NUCLEOTIDE SEQUENCE [LARGE SCALE GENOMIC DNA]</scope>
    <source>
        <strain evidence="2 3">XC_2019</strain>
        <tissue evidence="2">Muscle</tissue>
    </source>
</reference>
<evidence type="ECO:0000313" key="2">
    <source>
        <dbReference type="EMBL" id="MEQ2209584.1"/>
    </source>
</evidence>
<comment type="caution">
    <text evidence="2">The sequence shown here is derived from an EMBL/GenBank/DDBJ whole genome shotgun (WGS) entry which is preliminary data.</text>
</comment>
<protein>
    <submittedName>
        <fullName evidence="2">Uncharacterized protein</fullName>
    </submittedName>
</protein>
<keyword evidence="3" id="KW-1185">Reference proteome</keyword>
<proteinExistence type="predicted"/>
<feature type="region of interest" description="Disordered" evidence="1">
    <location>
        <begin position="123"/>
        <end position="145"/>
    </location>
</feature>